<proteinExistence type="predicted"/>
<feature type="transmembrane region" description="Helical" evidence="1">
    <location>
        <begin position="569"/>
        <end position="590"/>
    </location>
</feature>
<dbReference type="InterPro" id="IPR046712">
    <property type="entry name" value="DUF6785"/>
</dbReference>
<keyword evidence="1" id="KW-0472">Membrane</keyword>
<evidence type="ECO:0000259" key="2">
    <source>
        <dbReference type="Pfam" id="PF20580"/>
    </source>
</evidence>
<feature type="transmembrane region" description="Helical" evidence="1">
    <location>
        <begin position="602"/>
        <end position="625"/>
    </location>
</feature>
<feature type="transmembrane region" description="Helical" evidence="1">
    <location>
        <begin position="511"/>
        <end position="531"/>
    </location>
</feature>
<dbReference type="EMBL" id="HF951689">
    <property type="protein sequence ID" value="CCW34816.1"/>
    <property type="molecule type" value="Genomic_DNA"/>
</dbReference>
<evidence type="ECO:0000259" key="3">
    <source>
        <dbReference type="Pfam" id="PF20581"/>
    </source>
</evidence>
<dbReference type="RefSeq" id="WP_016482366.1">
    <property type="nucleotide sequence ID" value="NC_021487.1"/>
</dbReference>
<evidence type="ECO:0000313" key="4">
    <source>
        <dbReference type="EMBL" id="CCW34816.1"/>
    </source>
</evidence>
<dbReference type="PATRIC" id="fig|1303518.3.peg.1005"/>
<keyword evidence="5" id="KW-1185">Reference proteome</keyword>
<dbReference type="Pfam" id="PF20580">
    <property type="entry name" value="DUF6784"/>
    <property type="match status" value="1"/>
</dbReference>
<feature type="transmembrane region" description="Helical" evidence="1">
    <location>
        <begin position="418"/>
        <end position="437"/>
    </location>
</feature>
<feature type="domain" description="DUF6784" evidence="2">
    <location>
        <begin position="577"/>
        <end position="666"/>
    </location>
</feature>
<dbReference type="eggNOG" id="ENOG502Z7XV">
    <property type="taxonomic scope" value="Bacteria"/>
</dbReference>
<feature type="transmembrane region" description="Helical" evidence="1">
    <location>
        <begin position="168"/>
        <end position="196"/>
    </location>
</feature>
<keyword evidence="1" id="KW-0812">Transmembrane</keyword>
<feature type="transmembrane region" description="Helical" evidence="1">
    <location>
        <begin position="393"/>
        <end position="412"/>
    </location>
</feature>
<reference evidence="5" key="1">
    <citation type="submission" date="2013-03" db="EMBL/GenBank/DDBJ databases">
        <title>Genome sequence of Chthonomonas calidirosea, the first sequenced genome from the Armatimonadetes phylum (formally candidate division OP10).</title>
        <authorList>
            <person name="Lee K.C.Y."/>
            <person name="Morgan X.C."/>
            <person name="Dunfield P.F."/>
            <person name="Tamas I."/>
            <person name="Houghton K.M."/>
            <person name="Vyssotski M."/>
            <person name="Ryan J.L.J."/>
            <person name="Lagutin K."/>
            <person name="McDonald I.R."/>
            <person name="Stott M.B."/>
        </authorList>
    </citation>
    <scope>NUCLEOTIDE SEQUENCE [LARGE SCALE GENOMIC DNA]</scope>
    <source>
        <strain evidence="5">DSM 23976 / ICMP 18418 / T49</strain>
    </source>
</reference>
<dbReference type="Pfam" id="PF20581">
    <property type="entry name" value="DUF6785"/>
    <property type="match status" value="1"/>
</dbReference>
<protein>
    <submittedName>
        <fullName evidence="4">Uncharacterized protein</fullName>
    </submittedName>
</protein>
<name>S0EWV5_CHTCT</name>
<feature type="transmembrane region" description="Helical" evidence="1">
    <location>
        <begin position="56"/>
        <end position="74"/>
    </location>
</feature>
<feature type="domain" description="DUF6785" evidence="3">
    <location>
        <begin position="22"/>
        <end position="538"/>
    </location>
</feature>
<dbReference type="InterPro" id="IPR046711">
    <property type="entry name" value="DUF6784"/>
</dbReference>
<feature type="transmembrane region" description="Helical" evidence="1">
    <location>
        <begin position="342"/>
        <end position="361"/>
    </location>
</feature>
<sequence length="677" mass="76339">MAVSPSNLSQSKETPARSALSLKALLIGLICVGVTCVLVCYAELVVGKIQIGYLQLPPVVVGMLALILGIQAILRKLSERLSLAQHELYTIYVMMLLASMVSSRGIMEKLIPLLVVPNYFASPTNGWASMFFKWIPKWAVPWDPHGPPKQFVAARFFDGLRPGEHIPWALWAFPLAAWGLFVGLLFTAFLCLAALLRRQWADNERLTFPLAQLPLEMIRGENITIGGSTQPSFLKNRLMWLGFAIPAFVFGLKGLHQYAPAVPDITTDFDLNSLLFSQPPYNSAIGFFHVYISFMAIGFFYLLPSDLLFSLWFFFLLTRLEDILGARFGYQFPTMPMYGCKTYQGYQFIGCYLTLVGYMIYTARPYLRAIWSALWTWRRPVCLPGEENELLPYRFATFGLVGSVLLLALWLHLLGMSYWLALFELGVGIFVIALVMARSTSEAGMLMTETCFRPTDIYRMVGDLRNLGPANLTSLAFLDAVMLRDQRGLILTGFLDSMKLADGLSVRRRTLVPVFLLAFITALLVSGYYSIHLPYTYGAVQMYSYVYQGNPVWAFTDAASTMNHTNPNIQFFDILNFGIGILVTVLIVALRSRLPWFPFHPLGYALSGSWTMMVFWFPCLVAWVLKSLIIRYGGMKLYARLRPLFLGAVLGEFIMAILFTVPAIFNRFTPTPTFPWP</sequence>
<feature type="transmembrane region" description="Helical" evidence="1">
    <location>
        <begin position="238"/>
        <end position="259"/>
    </location>
</feature>
<gene>
    <name evidence="4" type="ORF">CCALI_00994</name>
</gene>
<keyword evidence="1" id="KW-1133">Transmembrane helix</keyword>
<dbReference type="InParanoid" id="S0EWV5"/>
<organism evidence="4 5">
    <name type="scientific">Chthonomonas calidirosea (strain DSM 23976 / ICMP 18418 / T49)</name>
    <dbReference type="NCBI Taxonomy" id="1303518"/>
    <lineage>
        <taxon>Bacteria</taxon>
        <taxon>Bacillati</taxon>
        <taxon>Armatimonadota</taxon>
        <taxon>Chthonomonadia</taxon>
        <taxon>Chthonomonadales</taxon>
        <taxon>Chthonomonadaceae</taxon>
        <taxon>Chthonomonas</taxon>
    </lineage>
</organism>
<evidence type="ECO:0000313" key="5">
    <source>
        <dbReference type="Proteomes" id="UP000014227"/>
    </source>
</evidence>
<feature type="transmembrane region" description="Helical" evidence="1">
    <location>
        <begin position="86"/>
        <end position="107"/>
    </location>
</feature>
<feature type="transmembrane region" description="Helical" evidence="1">
    <location>
        <begin position="645"/>
        <end position="665"/>
    </location>
</feature>
<accession>S0EWV5</accession>
<feature type="transmembrane region" description="Helical" evidence="1">
    <location>
        <begin position="20"/>
        <end position="44"/>
    </location>
</feature>
<dbReference type="HOGENOM" id="CLU_405827_0_0_0"/>
<dbReference type="Proteomes" id="UP000014227">
    <property type="component" value="Chromosome I"/>
</dbReference>
<evidence type="ECO:0000256" key="1">
    <source>
        <dbReference type="SAM" id="Phobius"/>
    </source>
</evidence>
<dbReference type="AlphaFoldDB" id="S0EWV5"/>
<dbReference type="KEGG" id="ccz:CCALI_00994"/>